<reference evidence="1 2" key="1">
    <citation type="journal article" date="2022" name="Plant J.">
        <title>Chromosome-level genome of Camellia lanceoleosa provides a valuable resource for understanding genome evolution and self-incompatibility.</title>
        <authorList>
            <person name="Gong W."/>
            <person name="Xiao S."/>
            <person name="Wang L."/>
            <person name="Liao Z."/>
            <person name="Chang Y."/>
            <person name="Mo W."/>
            <person name="Hu G."/>
            <person name="Li W."/>
            <person name="Zhao G."/>
            <person name="Zhu H."/>
            <person name="Hu X."/>
            <person name="Ji K."/>
            <person name="Xiang X."/>
            <person name="Song Q."/>
            <person name="Yuan D."/>
            <person name="Jin S."/>
            <person name="Zhang L."/>
        </authorList>
    </citation>
    <scope>NUCLEOTIDE SEQUENCE [LARGE SCALE GENOMIC DNA]</scope>
    <source>
        <strain evidence="1">SQ_2022a</strain>
    </source>
</reference>
<gene>
    <name evidence="1" type="ORF">LOK49_LG05G01483</name>
</gene>
<accession>A0ACC0HQK2</accession>
<protein>
    <submittedName>
        <fullName evidence="1">GDSL esterase/lipase</fullName>
    </submittedName>
</protein>
<proteinExistence type="predicted"/>
<dbReference type="Proteomes" id="UP001060215">
    <property type="component" value="Chromosome 4"/>
</dbReference>
<dbReference type="EMBL" id="CM045761">
    <property type="protein sequence ID" value="KAI8015436.1"/>
    <property type="molecule type" value="Genomic_DNA"/>
</dbReference>
<comment type="caution">
    <text evidence="1">The sequence shown here is derived from an EMBL/GenBank/DDBJ whole genome shotgun (WGS) entry which is preliminary data.</text>
</comment>
<evidence type="ECO:0000313" key="2">
    <source>
        <dbReference type="Proteomes" id="UP001060215"/>
    </source>
</evidence>
<evidence type="ECO:0000313" key="1">
    <source>
        <dbReference type="EMBL" id="KAI8015436.1"/>
    </source>
</evidence>
<keyword evidence="2" id="KW-1185">Reference proteome</keyword>
<name>A0ACC0HQK2_9ERIC</name>
<organism evidence="1 2">
    <name type="scientific">Camellia lanceoleosa</name>
    <dbReference type="NCBI Taxonomy" id="1840588"/>
    <lineage>
        <taxon>Eukaryota</taxon>
        <taxon>Viridiplantae</taxon>
        <taxon>Streptophyta</taxon>
        <taxon>Embryophyta</taxon>
        <taxon>Tracheophyta</taxon>
        <taxon>Spermatophyta</taxon>
        <taxon>Magnoliopsida</taxon>
        <taxon>eudicotyledons</taxon>
        <taxon>Gunneridae</taxon>
        <taxon>Pentapetalae</taxon>
        <taxon>asterids</taxon>
        <taxon>Ericales</taxon>
        <taxon>Theaceae</taxon>
        <taxon>Camellia</taxon>
    </lineage>
</organism>
<sequence>MKSNHQPYGQDFPGQVATGQFSNGKLVPDFVAAMLGIKDIVPPFLDPNLSDEELRTGVSFASTGSGYDDVTSDVTLSIPVSKQPGYLRSYVERLKESLGENEAMNITNGALVIVSAGTNDFVFNFYDIPTRRITFNISEYHDFVLNNLQKFVQVKSLSLSLSLSLSYLELYKIGYRTMVVAGLPPIGWLNETRKGCCGSGLIEAGFLCSPITQVCHSTSNHLFWNSVHPSESDYNHLSQSLAATIIGQLF</sequence>